<proteinExistence type="predicted"/>
<dbReference type="Proteomes" id="UP000178870">
    <property type="component" value="Unassembled WGS sequence"/>
</dbReference>
<evidence type="ECO:0000313" key="2">
    <source>
        <dbReference type="Proteomes" id="UP000178870"/>
    </source>
</evidence>
<gene>
    <name evidence="1" type="ORF">A2803_00530</name>
</gene>
<name>A0A1F7YWM4_9BACT</name>
<dbReference type="AlphaFoldDB" id="A0A1F7YWM4"/>
<protein>
    <submittedName>
        <fullName evidence="1">Uncharacterized protein</fullName>
    </submittedName>
</protein>
<organism evidence="1 2">
    <name type="scientific">Candidatus Woesebacteria bacterium RIFCSPHIGHO2_01_FULL_44_21</name>
    <dbReference type="NCBI Taxonomy" id="1802503"/>
    <lineage>
        <taxon>Bacteria</taxon>
        <taxon>Candidatus Woeseibacteriota</taxon>
    </lineage>
</organism>
<sequence>MAKRSFRTNVSKDDRLTLLAASSGNVIFATQTKRPFDFAPDTLTICPNRITITYGSLFGSNERPLPIENVIGSHVSSGLFYATLFIETFGLEKPEPLRYLSKDDARLARRYTLALVECSKNKIDLSGHSLAELRDFLGQIGMVHH</sequence>
<comment type="caution">
    <text evidence="1">The sequence shown here is derived from an EMBL/GenBank/DDBJ whole genome shotgun (WGS) entry which is preliminary data.</text>
</comment>
<dbReference type="EMBL" id="MGGP01000023">
    <property type="protein sequence ID" value="OGM31630.1"/>
    <property type="molecule type" value="Genomic_DNA"/>
</dbReference>
<accession>A0A1F7YWM4</accession>
<evidence type="ECO:0000313" key="1">
    <source>
        <dbReference type="EMBL" id="OGM31630.1"/>
    </source>
</evidence>
<reference evidence="1 2" key="1">
    <citation type="journal article" date="2016" name="Nat. Commun.">
        <title>Thousands of microbial genomes shed light on interconnected biogeochemical processes in an aquifer system.</title>
        <authorList>
            <person name="Anantharaman K."/>
            <person name="Brown C.T."/>
            <person name="Hug L.A."/>
            <person name="Sharon I."/>
            <person name="Castelle C.J."/>
            <person name="Probst A.J."/>
            <person name="Thomas B.C."/>
            <person name="Singh A."/>
            <person name="Wilkins M.J."/>
            <person name="Karaoz U."/>
            <person name="Brodie E.L."/>
            <person name="Williams K.H."/>
            <person name="Hubbard S.S."/>
            <person name="Banfield J.F."/>
        </authorList>
    </citation>
    <scope>NUCLEOTIDE SEQUENCE [LARGE SCALE GENOMIC DNA]</scope>
</reference>